<gene>
    <name evidence="1" type="ORF">SPELUC_LOCUS3263</name>
</gene>
<sequence>MDTDFYQENILDNQKSIEMQTYTKYLAIIGLKYAFDNSNCSRTFVIQKCNKHDNQASKNLLKRLFNDESFELLSDIELSCSLVLSSNSKRKTCGFLHRHPNGTINEELIIKHQCDVKYFKIISYDTKKYPYVIPISKGIHKHLPPPSSKVPVKIINKLKIIIEETSEDLIDITPRKLISNLDYAQAKGLGETLHSINKNLSWDEHLYTEIWFKTPDNTNVAEASHANINRNSKALSLENAILNEAL</sequence>
<organism evidence="1 2">
    <name type="scientific">Cetraspora pellucida</name>
    <dbReference type="NCBI Taxonomy" id="1433469"/>
    <lineage>
        <taxon>Eukaryota</taxon>
        <taxon>Fungi</taxon>
        <taxon>Fungi incertae sedis</taxon>
        <taxon>Mucoromycota</taxon>
        <taxon>Glomeromycotina</taxon>
        <taxon>Glomeromycetes</taxon>
        <taxon>Diversisporales</taxon>
        <taxon>Gigasporaceae</taxon>
        <taxon>Cetraspora</taxon>
    </lineage>
</organism>
<comment type="caution">
    <text evidence="1">The sequence shown here is derived from an EMBL/GenBank/DDBJ whole genome shotgun (WGS) entry which is preliminary data.</text>
</comment>
<evidence type="ECO:0000313" key="2">
    <source>
        <dbReference type="Proteomes" id="UP000789366"/>
    </source>
</evidence>
<dbReference type="Proteomes" id="UP000789366">
    <property type="component" value="Unassembled WGS sequence"/>
</dbReference>
<dbReference type="EMBL" id="CAJVPW010002434">
    <property type="protein sequence ID" value="CAG8506375.1"/>
    <property type="molecule type" value="Genomic_DNA"/>
</dbReference>
<reference evidence="1" key="1">
    <citation type="submission" date="2021-06" db="EMBL/GenBank/DDBJ databases">
        <authorList>
            <person name="Kallberg Y."/>
            <person name="Tangrot J."/>
            <person name="Rosling A."/>
        </authorList>
    </citation>
    <scope>NUCLEOTIDE SEQUENCE</scope>
    <source>
        <strain evidence="1">28 12/20/2015</strain>
    </source>
</reference>
<proteinExistence type="predicted"/>
<protein>
    <submittedName>
        <fullName evidence="1">11712_t:CDS:1</fullName>
    </submittedName>
</protein>
<evidence type="ECO:0000313" key="1">
    <source>
        <dbReference type="EMBL" id="CAG8506375.1"/>
    </source>
</evidence>
<keyword evidence="2" id="KW-1185">Reference proteome</keyword>
<name>A0ACA9L1N1_9GLOM</name>
<accession>A0ACA9L1N1</accession>